<dbReference type="PANTHER" id="PTHR42680:SF1">
    <property type="entry name" value="DEOXYURIDINE 5'-TRIPHOSPHATE NUCLEOTIDOHYDROLASE"/>
    <property type="match status" value="1"/>
</dbReference>
<dbReference type="UniPathway" id="UPA00610">
    <property type="reaction ID" value="UER00666"/>
</dbReference>
<dbReference type="GO" id="GO:0006229">
    <property type="term" value="P:dUTP biosynthetic process"/>
    <property type="evidence" value="ECO:0007669"/>
    <property type="project" value="InterPro"/>
</dbReference>
<dbReference type="Gene3D" id="2.70.40.10">
    <property type="match status" value="1"/>
</dbReference>
<comment type="similarity">
    <text evidence="3">Belongs to the dCTP deaminase family. Archaeal dUTPase subfamily.</text>
</comment>
<dbReference type="GO" id="GO:0006226">
    <property type="term" value="P:dUMP biosynthetic process"/>
    <property type="evidence" value="ECO:0007669"/>
    <property type="project" value="UniProtKB-UniRule"/>
</dbReference>
<organism evidence="4 5">
    <name type="scientific">Candidatus Syntropharchaeum caldarium</name>
    <dbReference type="NCBI Taxonomy" id="1838285"/>
    <lineage>
        <taxon>Archaea</taxon>
        <taxon>Methanobacteriati</taxon>
        <taxon>Methanobacteriota</taxon>
        <taxon>Stenosarchaea group</taxon>
        <taxon>Methanomicrobia</taxon>
        <taxon>Methanosarcinales</taxon>
        <taxon>ANME-2 cluster</taxon>
        <taxon>Candidatus Syntropharchaeum</taxon>
    </lineage>
</organism>
<dbReference type="EC" id="3.6.1.23" evidence="3"/>
<dbReference type="Pfam" id="PF22769">
    <property type="entry name" value="DCD"/>
    <property type="match status" value="1"/>
</dbReference>
<dbReference type="NCBIfam" id="NF002598">
    <property type="entry name" value="PRK02253.1"/>
    <property type="match status" value="1"/>
</dbReference>
<dbReference type="InterPro" id="IPR033704">
    <property type="entry name" value="dUTPase_trimeric"/>
</dbReference>
<dbReference type="CDD" id="cd07557">
    <property type="entry name" value="trimeric_dUTPase"/>
    <property type="match status" value="1"/>
</dbReference>
<dbReference type="PATRIC" id="fig|1838285.3.peg.306"/>
<dbReference type="PANTHER" id="PTHR42680">
    <property type="entry name" value="DCTP DEAMINASE"/>
    <property type="match status" value="1"/>
</dbReference>
<dbReference type="GO" id="GO:0004170">
    <property type="term" value="F:dUTP diphosphatase activity"/>
    <property type="evidence" value="ECO:0007669"/>
    <property type="project" value="UniProtKB-UniRule"/>
</dbReference>
<comment type="catalytic activity">
    <reaction evidence="3">
        <text>dUTP + H2O = dUMP + diphosphate + H(+)</text>
        <dbReference type="Rhea" id="RHEA:10248"/>
        <dbReference type="ChEBI" id="CHEBI:15377"/>
        <dbReference type="ChEBI" id="CHEBI:15378"/>
        <dbReference type="ChEBI" id="CHEBI:33019"/>
        <dbReference type="ChEBI" id="CHEBI:61555"/>
        <dbReference type="ChEBI" id="CHEBI:246422"/>
        <dbReference type="EC" id="3.6.1.23"/>
    </reaction>
</comment>
<keyword evidence="2 3" id="KW-0546">Nucleotide metabolism</keyword>
<sequence>MAEGVKVLSGPNMLKLVENMIDPELQIQPNGVDLTLMAVEKIVDSGSVDFDNSDRRISKSVRLFFDEDDWIMLESGAYKVIFNEIVTIPLDYMAIAFPRSSLLRCGATIETAVWDAGYRGRSEALLLVMNPAGLRLKRDARILQMVFLKLQDEVREDEAYKGIYQFENE</sequence>
<proteinExistence type="inferred from homology"/>
<keyword evidence="5" id="KW-1185">Reference proteome</keyword>
<evidence type="ECO:0000313" key="4">
    <source>
        <dbReference type="EMBL" id="OFV68628.1"/>
    </source>
</evidence>
<comment type="function">
    <text evidence="3">This enzyme is involved in nucleotide metabolism: it produces dUMP, the immediate precursor of thymidine nucleotides and it decreases the intracellular concentration of dUTP so that uracil cannot be incorporated into DNA.</text>
</comment>
<dbReference type="HAMAP" id="MF_00635">
    <property type="entry name" value="dUTPase_arch"/>
    <property type="match status" value="1"/>
</dbReference>
<dbReference type="EMBL" id="LYOS01000001">
    <property type="protein sequence ID" value="OFV68628.1"/>
    <property type="molecule type" value="Genomic_DNA"/>
</dbReference>
<dbReference type="STRING" id="1838285.SCAL_000304"/>
<dbReference type="AlphaFoldDB" id="A0A1F2PBL7"/>
<accession>A0A1F2PBL7</accession>
<evidence type="ECO:0000256" key="1">
    <source>
        <dbReference type="ARBA" id="ARBA00022801"/>
    </source>
</evidence>
<comment type="caution">
    <text evidence="4">The sequence shown here is derived from an EMBL/GenBank/DDBJ whole genome shotgun (WGS) entry which is preliminary data.</text>
</comment>
<dbReference type="SUPFAM" id="SSF51283">
    <property type="entry name" value="dUTPase-like"/>
    <property type="match status" value="1"/>
</dbReference>
<dbReference type="GO" id="GO:0008829">
    <property type="term" value="F:dCTP deaminase activity"/>
    <property type="evidence" value="ECO:0007669"/>
    <property type="project" value="InterPro"/>
</dbReference>
<protein>
    <recommendedName>
        <fullName evidence="3">Probable deoxyuridine 5'-triphosphate nucleotidohydrolase</fullName>
        <shortName evidence="3">dUTPase</shortName>
        <ecNumber evidence="3">3.6.1.23</ecNumber>
    </recommendedName>
    <alternativeName>
        <fullName evidence="3">dUTP pyrophosphatase</fullName>
    </alternativeName>
</protein>
<reference evidence="4" key="1">
    <citation type="submission" date="2016-05" db="EMBL/GenBank/DDBJ databases">
        <title>Microbial consortia oxidize butane by reversing methanogenesis.</title>
        <authorList>
            <person name="Laso-Perez R."/>
            <person name="Richter M."/>
            <person name="Wegener G."/>
            <person name="Musat F."/>
        </authorList>
    </citation>
    <scope>NUCLEOTIDE SEQUENCE [LARGE SCALE GENOMIC DNA]</scope>
    <source>
        <strain evidence="4">BOX2</strain>
    </source>
</reference>
<dbReference type="Proteomes" id="UP000186940">
    <property type="component" value="Unassembled WGS sequence"/>
</dbReference>
<dbReference type="InterPro" id="IPR023537">
    <property type="entry name" value="dUTPase_archaeal"/>
</dbReference>
<keyword evidence="1 3" id="KW-0378">Hydrolase</keyword>
<evidence type="ECO:0000256" key="3">
    <source>
        <dbReference type="HAMAP-Rule" id="MF_00635"/>
    </source>
</evidence>
<evidence type="ECO:0000256" key="2">
    <source>
        <dbReference type="ARBA" id="ARBA00023080"/>
    </source>
</evidence>
<dbReference type="InterPro" id="IPR036157">
    <property type="entry name" value="dUTPase-like_sf"/>
</dbReference>
<evidence type="ECO:0000313" key="5">
    <source>
        <dbReference type="Proteomes" id="UP000186940"/>
    </source>
</evidence>
<comment type="pathway">
    <text evidence="3">Pyrimidine metabolism; dUMP biosynthesis; dUMP from dCTP (dUTP route): step 2/2.</text>
</comment>
<name>A0A1F2PBL7_9EURY</name>
<dbReference type="InterPro" id="IPR011962">
    <property type="entry name" value="dCTP_deaminase"/>
</dbReference>
<gene>
    <name evidence="3" type="primary">dut</name>
    <name evidence="4" type="ORF">SCAL_000304</name>
</gene>